<proteinExistence type="predicted"/>
<keyword evidence="2" id="KW-1185">Reference proteome</keyword>
<dbReference type="EMBL" id="KB445554">
    <property type="protein sequence ID" value="EMC97022.1"/>
    <property type="molecule type" value="Genomic_DNA"/>
</dbReference>
<evidence type="ECO:0000313" key="2">
    <source>
        <dbReference type="Proteomes" id="UP000011761"/>
    </source>
</evidence>
<name>M2LRG1_BAUPA</name>
<dbReference type="GeneID" id="19114305"/>
<dbReference type="HOGENOM" id="CLU_1885400_0_0_1"/>
<dbReference type="Proteomes" id="UP000011761">
    <property type="component" value="Unassembled WGS sequence"/>
</dbReference>
<organism evidence="1 2">
    <name type="scientific">Baudoinia panamericana (strain UAMH 10762)</name>
    <name type="common">Angels' share fungus</name>
    <name type="synonym">Baudoinia compniacensis (strain UAMH 10762)</name>
    <dbReference type="NCBI Taxonomy" id="717646"/>
    <lineage>
        <taxon>Eukaryota</taxon>
        <taxon>Fungi</taxon>
        <taxon>Dikarya</taxon>
        <taxon>Ascomycota</taxon>
        <taxon>Pezizomycotina</taxon>
        <taxon>Dothideomycetes</taxon>
        <taxon>Dothideomycetidae</taxon>
        <taxon>Mycosphaerellales</taxon>
        <taxon>Teratosphaeriaceae</taxon>
        <taxon>Baudoinia</taxon>
    </lineage>
</organism>
<evidence type="ECO:0000313" key="1">
    <source>
        <dbReference type="EMBL" id="EMC97022.1"/>
    </source>
</evidence>
<dbReference type="AlphaFoldDB" id="M2LRG1"/>
<accession>M2LRG1</accession>
<reference evidence="1 2" key="1">
    <citation type="journal article" date="2012" name="PLoS Pathog.">
        <title>Diverse lifestyles and strategies of plant pathogenesis encoded in the genomes of eighteen Dothideomycetes fungi.</title>
        <authorList>
            <person name="Ohm R.A."/>
            <person name="Feau N."/>
            <person name="Henrissat B."/>
            <person name="Schoch C.L."/>
            <person name="Horwitz B.A."/>
            <person name="Barry K.W."/>
            <person name="Condon B.J."/>
            <person name="Copeland A.C."/>
            <person name="Dhillon B."/>
            <person name="Glaser F."/>
            <person name="Hesse C.N."/>
            <person name="Kosti I."/>
            <person name="LaButti K."/>
            <person name="Lindquist E.A."/>
            <person name="Lucas S."/>
            <person name="Salamov A.A."/>
            <person name="Bradshaw R.E."/>
            <person name="Ciuffetti L."/>
            <person name="Hamelin R.C."/>
            <person name="Kema G.H.J."/>
            <person name="Lawrence C."/>
            <person name="Scott J.A."/>
            <person name="Spatafora J.W."/>
            <person name="Turgeon B.G."/>
            <person name="de Wit P.J.G.M."/>
            <person name="Zhong S."/>
            <person name="Goodwin S.B."/>
            <person name="Grigoriev I.V."/>
        </authorList>
    </citation>
    <scope>NUCLEOTIDE SEQUENCE [LARGE SCALE GENOMIC DNA]</scope>
    <source>
        <strain evidence="1 2">UAMH 10762</strain>
    </source>
</reference>
<protein>
    <submittedName>
        <fullName evidence="1">Uncharacterized protein</fullName>
    </submittedName>
</protein>
<dbReference type="KEGG" id="bcom:BAUCODRAFT_435814"/>
<dbReference type="RefSeq" id="XP_007675604.1">
    <property type="nucleotide sequence ID" value="XM_007677414.1"/>
</dbReference>
<gene>
    <name evidence="1" type="ORF">BAUCODRAFT_435814</name>
</gene>
<sequence length="135" mass="14899">MDYVVTTNFGNHAVSRCNASERLISQGNSCIDPGPPLHTDTPIPPYLQCSPAWRHLANTQGKLLRINDIPRSSLATNGSCQSHPFLGLPELRIEPNLRAIAIAIYGALVHHQRQCSVVGYRIWYSRDRACKPAGP</sequence>